<sequence length="270" mass="27321">MTTMTITRPRYRLTAKGVLRAEWTKFWSLRSSWITLAVSLLLLIAFGVIAALTYDPAGGFGDGPPGQSAASDAISIVLTGVTFASLAIGVLGVLMSAGEYTTGSIRSTLAAVPSRLPVLWSKSLVFGVIALVATGVGALAAFALGNPLLDSSLALGIGDSGVLRSLLGAGLYLGLVGVLGVALGALLRSSAGAITLLAGVLLIVPGLTSLLPDSWSDTISPYLPSNAGSAVMTLTQTGDSLGPWAGLAVFAGWVALALAGAAYRMMRTDA</sequence>
<reference evidence="2" key="1">
    <citation type="submission" date="2022-12" db="EMBL/GenBank/DDBJ databases">
        <title>New Phytohabitans aurantiacus sp. RD004123 nov., an actinomycete isolated from soil.</title>
        <authorList>
            <person name="Triningsih D.W."/>
            <person name="Harunari E."/>
            <person name="Igarashi Y."/>
        </authorList>
    </citation>
    <scope>NUCLEOTIDE SEQUENCE</scope>
    <source>
        <strain evidence="2">RD004123</strain>
    </source>
</reference>
<evidence type="ECO:0000313" key="3">
    <source>
        <dbReference type="Proteomes" id="UP001144280"/>
    </source>
</evidence>
<proteinExistence type="predicted"/>
<name>A0ABQ5QRF4_9ACTN</name>
<dbReference type="EMBL" id="BSDI01000007">
    <property type="protein sequence ID" value="GLH96860.1"/>
    <property type="molecule type" value="Genomic_DNA"/>
</dbReference>
<keyword evidence="3" id="KW-1185">Reference proteome</keyword>
<accession>A0ABQ5QRF4</accession>
<feature type="transmembrane region" description="Helical" evidence="1">
    <location>
        <begin position="241"/>
        <end position="263"/>
    </location>
</feature>
<dbReference type="RefSeq" id="WP_281894172.1">
    <property type="nucleotide sequence ID" value="NZ_BSDI01000007.1"/>
</dbReference>
<evidence type="ECO:0000313" key="2">
    <source>
        <dbReference type="EMBL" id="GLH96860.1"/>
    </source>
</evidence>
<gene>
    <name evidence="2" type="ORF">Pa4123_21340</name>
</gene>
<organism evidence="2 3">
    <name type="scientific">Phytohabitans aurantiacus</name>
    <dbReference type="NCBI Taxonomy" id="3016789"/>
    <lineage>
        <taxon>Bacteria</taxon>
        <taxon>Bacillati</taxon>
        <taxon>Actinomycetota</taxon>
        <taxon>Actinomycetes</taxon>
        <taxon>Micromonosporales</taxon>
        <taxon>Micromonosporaceae</taxon>
    </lineage>
</organism>
<dbReference type="PANTHER" id="PTHR37305:SF1">
    <property type="entry name" value="MEMBRANE PROTEIN"/>
    <property type="match status" value="1"/>
</dbReference>
<feature type="transmembrane region" description="Helical" evidence="1">
    <location>
        <begin position="165"/>
        <end position="186"/>
    </location>
</feature>
<protein>
    <submittedName>
        <fullName evidence="2">ABC transporter permease</fullName>
    </submittedName>
</protein>
<dbReference type="PANTHER" id="PTHR37305">
    <property type="entry name" value="INTEGRAL MEMBRANE PROTEIN-RELATED"/>
    <property type="match status" value="1"/>
</dbReference>
<feature type="transmembrane region" description="Helical" evidence="1">
    <location>
        <begin position="33"/>
        <end position="54"/>
    </location>
</feature>
<feature type="transmembrane region" description="Helical" evidence="1">
    <location>
        <begin position="193"/>
        <end position="211"/>
    </location>
</feature>
<keyword evidence="1" id="KW-0472">Membrane</keyword>
<keyword evidence="1" id="KW-0812">Transmembrane</keyword>
<dbReference type="Proteomes" id="UP001144280">
    <property type="component" value="Unassembled WGS sequence"/>
</dbReference>
<feature type="transmembrane region" description="Helical" evidence="1">
    <location>
        <begin position="74"/>
        <end position="97"/>
    </location>
</feature>
<feature type="transmembrane region" description="Helical" evidence="1">
    <location>
        <begin position="124"/>
        <end position="145"/>
    </location>
</feature>
<comment type="caution">
    <text evidence="2">The sequence shown here is derived from an EMBL/GenBank/DDBJ whole genome shotgun (WGS) entry which is preliminary data.</text>
</comment>
<evidence type="ECO:0000256" key="1">
    <source>
        <dbReference type="SAM" id="Phobius"/>
    </source>
</evidence>
<keyword evidence="1" id="KW-1133">Transmembrane helix</keyword>